<evidence type="ECO:0000313" key="3">
    <source>
        <dbReference type="Proteomes" id="UP000182146"/>
    </source>
</evidence>
<name>A0A1G9W4G9_9BACT</name>
<evidence type="ECO:0000313" key="2">
    <source>
        <dbReference type="EMBL" id="SDM79452.1"/>
    </source>
</evidence>
<dbReference type="RefSeq" id="WP_153304559.1">
    <property type="nucleotide sequence ID" value="NZ_FNGU01000010.1"/>
</dbReference>
<reference evidence="2 3" key="1">
    <citation type="submission" date="2016-10" db="EMBL/GenBank/DDBJ databases">
        <authorList>
            <person name="de Groot N.N."/>
        </authorList>
    </citation>
    <scope>NUCLEOTIDE SEQUENCE [LARGE SCALE GENOMIC DNA]</scope>
    <source>
        <strain evidence="2 3">DSM 17813</strain>
    </source>
</reference>
<organism evidence="2 3">
    <name type="scientific">Geoalkalibacter ferrihydriticus</name>
    <dbReference type="NCBI Taxonomy" id="392333"/>
    <lineage>
        <taxon>Bacteria</taxon>
        <taxon>Pseudomonadati</taxon>
        <taxon>Thermodesulfobacteriota</taxon>
        <taxon>Desulfuromonadia</taxon>
        <taxon>Desulfuromonadales</taxon>
        <taxon>Geoalkalibacteraceae</taxon>
        <taxon>Geoalkalibacter</taxon>
    </lineage>
</organism>
<dbReference type="AlphaFoldDB" id="A0A1G9W4G9"/>
<dbReference type="Proteomes" id="UP000182146">
    <property type="component" value="Unassembled WGS sequence"/>
</dbReference>
<feature type="chain" id="PRO_5010263394" evidence="1">
    <location>
        <begin position="22"/>
        <end position="48"/>
    </location>
</feature>
<evidence type="ECO:0000256" key="1">
    <source>
        <dbReference type="SAM" id="SignalP"/>
    </source>
</evidence>
<gene>
    <name evidence="2" type="ORF">SAMN05660860_03171</name>
</gene>
<proteinExistence type="predicted"/>
<protein>
    <submittedName>
        <fullName evidence="2">Uncharacterized protein</fullName>
    </submittedName>
</protein>
<dbReference type="EMBL" id="FNGU01000010">
    <property type="protein sequence ID" value="SDM79452.1"/>
    <property type="molecule type" value="Genomic_DNA"/>
</dbReference>
<dbReference type="STRING" id="392333.SAMN05660860_03171"/>
<dbReference type="Gene3D" id="3.40.30.10">
    <property type="entry name" value="Glutaredoxin"/>
    <property type="match status" value="1"/>
</dbReference>
<sequence>MHGKKFCLVLLILLWATAAAAVDIPLDRAPVRGPADAPVTIIEFLDFQ</sequence>
<keyword evidence="1" id="KW-0732">Signal</keyword>
<feature type="signal peptide" evidence="1">
    <location>
        <begin position="1"/>
        <end position="21"/>
    </location>
</feature>
<accession>A0A1G9W4G9</accession>